<gene>
    <name evidence="1" type="ORF">TVAG_434320</name>
</gene>
<reference evidence="1" key="1">
    <citation type="submission" date="2006-10" db="EMBL/GenBank/DDBJ databases">
        <authorList>
            <person name="Amadeo P."/>
            <person name="Zhao Q."/>
            <person name="Wortman J."/>
            <person name="Fraser-Liggett C."/>
            <person name="Carlton J."/>
        </authorList>
    </citation>
    <scope>NUCLEOTIDE SEQUENCE</scope>
    <source>
        <strain evidence="1">G3</strain>
    </source>
</reference>
<dbReference type="Pfam" id="PF08642">
    <property type="entry name" value="Rxt3"/>
    <property type="match status" value="1"/>
</dbReference>
<reference evidence="1" key="2">
    <citation type="journal article" date="2007" name="Science">
        <title>Draft genome sequence of the sexually transmitted pathogen Trichomonas vaginalis.</title>
        <authorList>
            <person name="Carlton J.M."/>
            <person name="Hirt R.P."/>
            <person name="Silva J.C."/>
            <person name="Delcher A.L."/>
            <person name="Schatz M."/>
            <person name="Zhao Q."/>
            <person name="Wortman J.R."/>
            <person name="Bidwell S.L."/>
            <person name="Alsmark U.C.M."/>
            <person name="Besteiro S."/>
            <person name="Sicheritz-Ponten T."/>
            <person name="Noel C.J."/>
            <person name="Dacks J.B."/>
            <person name="Foster P.G."/>
            <person name="Simillion C."/>
            <person name="Van de Peer Y."/>
            <person name="Miranda-Saavedra D."/>
            <person name="Barton G.J."/>
            <person name="Westrop G.D."/>
            <person name="Mueller S."/>
            <person name="Dessi D."/>
            <person name="Fiori P.L."/>
            <person name="Ren Q."/>
            <person name="Paulsen I."/>
            <person name="Zhang H."/>
            <person name="Bastida-Corcuera F.D."/>
            <person name="Simoes-Barbosa A."/>
            <person name="Brown M.T."/>
            <person name="Hayes R.D."/>
            <person name="Mukherjee M."/>
            <person name="Okumura C.Y."/>
            <person name="Schneider R."/>
            <person name="Smith A.J."/>
            <person name="Vanacova S."/>
            <person name="Villalvazo M."/>
            <person name="Haas B.J."/>
            <person name="Pertea M."/>
            <person name="Feldblyum T.V."/>
            <person name="Utterback T.R."/>
            <person name="Shu C.L."/>
            <person name="Osoegawa K."/>
            <person name="de Jong P.J."/>
            <person name="Hrdy I."/>
            <person name="Horvathova L."/>
            <person name="Zubacova Z."/>
            <person name="Dolezal P."/>
            <person name="Malik S.B."/>
            <person name="Logsdon J.M. Jr."/>
            <person name="Henze K."/>
            <person name="Gupta A."/>
            <person name="Wang C.C."/>
            <person name="Dunne R.L."/>
            <person name="Upcroft J.A."/>
            <person name="Upcroft P."/>
            <person name="White O."/>
            <person name="Salzberg S.L."/>
            <person name="Tang P."/>
            <person name="Chiu C.-H."/>
            <person name="Lee Y.-S."/>
            <person name="Embley T.M."/>
            <person name="Coombs G.H."/>
            <person name="Mottram J.C."/>
            <person name="Tachezy J."/>
            <person name="Fraser-Liggett C.M."/>
            <person name="Johnson P.J."/>
        </authorList>
    </citation>
    <scope>NUCLEOTIDE SEQUENCE [LARGE SCALE GENOMIC DNA]</scope>
    <source>
        <strain evidence="1">G3</strain>
    </source>
</reference>
<dbReference type="InterPro" id="IPR013951">
    <property type="entry name" value="Rxt3"/>
</dbReference>
<organism evidence="1 2">
    <name type="scientific">Trichomonas vaginalis (strain ATCC PRA-98 / G3)</name>
    <dbReference type="NCBI Taxonomy" id="412133"/>
    <lineage>
        <taxon>Eukaryota</taxon>
        <taxon>Metamonada</taxon>
        <taxon>Parabasalia</taxon>
        <taxon>Trichomonadida</taxon>
        <taxon>Trichomonadidae</taxon>
        <taxon>Trichomonas</taxon>
    </lineage>
</organism>
<proteinExistence type="predicted"/>
<evidence type="ECO:0000313" key="1">
    <source>
        <dbReference type="EMBL" id="EAY16595.1"/>
    </source>
</evidence>
<dbReference type="InParanoid" id="A2DSL5"/>
<dbReference type="KEGG" id="tva:4774606"/>
<name>A2DSL5_TRIV3</name>
<sequence length="325" mass="37721">MIKNFDGSFPDPSELVLEYTPTFDLSQFKPQVGDIFRFYISERFFLNSNTNITSRNISGTTFYTPNSDIVDIAIHCGCLFAHPKSSGLTRRWCTVLNFFEALCNEDKYQKVAEVIELSNYAQVKGLLLDILIDNTLPSYYSSTRNGLKSKSFNSLTDYSIRVINYKILTKFDRIPRIAEPSKYVRSRIKMPVFKFAFNREIGVNYSIEVFSSLFNPETINNDFFTIYRLFFDINQNRYEIRYSDEDGNFWLTQLENPIDVKELKTRKSKKTKEKILFDRLTFFDIVPTPTGINVKGTLFEPISTILVPMFYGKILIGPKAKISQD</sequence>
<dbReference type="EMBL" id="DS113240">
    <property type="protein sequence ID" value="EAY16595.1"/>
    <property type="molecule type" value="Genomic_DNA"/>
</dbReference>
<evidence type="ECO:0000313" key="2">
    <source>
        <dbReference type="Proteomes" id="UP000001542"/>
    </source>
</evidence>
<dbReference type="Proteomes" id="UP000001542">
    <property type="component" value="Unassembled WGS sequence"/>
</dbReference>
<dbReference type="AlphaFoldDB" id="A2DSL5"/>
<protein>
    <submittedName>
        <fullName evidence="1">Uncharacterized protein</fullName>
    </submittedName>
</protein>
<dbReference type="VEuPathDB" id="TrichDB:TVAGG3_0376380"/>
<accession>A2DSL5</accession>
<keyword evidence="2" id="KW-1185">Reference proteome</keyword>
<dbReference type="VEuPathDB" id="TrichDB:TVAG_434320"/>
<dbReference type="RefSeq" id="XP_001328818.1">
    <property type="nucleotide sequence ID" value="XM_001328783.1"/>
</dbReference>